<keyword evidence="1" id="KW-0472">Membrane</keyword>
<accession>A0ABP1L0Y3</accession>
<evidence type="ECO:0000313" key="3">
    <source>
        <dbReference type="Proteomes" id="UP001642409"/>
    </source>
</evidence>
<proteinExistence type="predicted"/>
<dbReference type="Proteomes" id="UP001642409">
    <property type="component" value="Unassembled WGS sequence"/>
</dbReference>
<name>A0ABP1L0Y3_9EUKA</name>
<protein>
    <submittedName>
        <fullName evidence="2">Hypothetical_protein</fullName>
    </submittedName>
</protein>
<evidence type="ECO:0000313" key="2">
    <source>
        <dbReference type="EMBL" id="CAL6074260.1"/>
    </source>
</evidence>
<keyword evidence="1" id="KW-1133">Transmembrane helix</keyword>
<keyword evidence="1" id="KW-0812">Transmembrane</keyword>
<keyword evidence="3" id="KW-1185">Reference proteome</keyword>
<feature type="transmembrane region" description="Helical" evidence="1">
    <location>
        <begin position="88"/>
        <end position="107"/>
    </location>
</feature>
<organism evidence="2 3">
    <name type="scientific">Hexamita inflata</name>
    <dbReference type="NCBI Taxonomy" id="28002"/>
    <lineage>
        <taxon>Eukaryota</taxon>
        <taxon>Metamonada</taxon>
        <taxon>Diplomonadida</taxon>
        <taxon>Hexamitidae</taxon>
        <taxon>Hexamitinae</taxon>
        <taxon>Hexamita</taxon>
    </lineage>
</organism>
<gene>
    <name evidence="2" type="ORF">HINF_LOCUS56582</name>
</gene>
<reference evidence="2 3" key="1">
    <citation type="submission" date="2024-07" db="EMBL/GenBank/DDBJ databases">
        <authorList>
            <person name="Akdeniz Z."/>
        </authorList>
    </citation>
    <scope>NUCLEOTIDE SEQUENCE [LARGE SCALE GENOMIC DNA]</scope>
</reference>
<sequence length="112" mass="13540">MPTQQRPSRTLTELLADQFHLIRQLTFKKLVLASQFLFARYFLRLAREDFGTRNRQTFSQEQTRRPFTFTPLLFSFSTNFRQRRFGSFYIQELYFYLIECCLCIVIVSENSL</sequence>
<comment type="caution">
    <text evidence="2">The sequence shown here is derived from an EMBL/GenBank/DDBJ whole genome shotgun (WGS) entry which is preliminary data.</text>
</comment>
<dbReference type="EMBL" id="CAXDID020000306">
    <property type="protein sequence ID" value="CAL6074260.1"/>
    <property type="molecule type" value="Genomic_DNA"/>
</dbReference>
<evidence type="ECO:0000256" key="1">
    <source>
        <dbReference type="SAM" id="Phobius"/>
    </source>
</evidence>